<dbReference type="VEuPathDB" id="FungiDB:H257_07825"/>
<evidence type="ECO:0000313" key="1">
    <source>
        <dbReference type="EMBL" id="RHY21544.1"/>
    </source>
</evidence>
<reference evidence="1 2" key="1">
    <citation type="submission" date="2018-08" db="EMBL/GenBank/DDBJ databases">
        <title>Aphanomyces genome sequencing and annotation.</title>
        <authorList>
            <person name="Minardi D."/>
            <person name="Oidtmann B."/>
            <person name="Van Der Giezen M."/>
            <person name="Studholme D.J."/>
        </authorList>
    </citation>
    <scope>NUCLEOTIDE SEQUENCE [LARGE SCALE GENOMIC DNA]</scope>
    <source>
        <strain evidence="1 2">Kv</strain>
    </source>
</reference>
<comment type="caution">
    <text evidence="1">The sequence shown here is derived from an EMBL/GenBank/DDBJ whole genome shotgun (WGS) entry which is preliminary data.</text>
</comment>
<dbReference type="AlphaFoldDB" id="A0A397BSA5"/>
<dbReference type="Proteomes" id="UP000265427">
    <property type="component" value="Unassembled WGS sequence"/>
</dbReference>
<proteinExistence type="predicted"/>
<evidence type="ECO:0000313" key="2">
    <source>
        <dbReference type="Proteomes" id="UP000265427"/>
    </source>
</evidence>
<name>A0A397BSA5_APHAT</name>
<accession>A0A397BSA5</accession>
<dbReference type="EMBL" id="QUSZ01002620">
    <property type="protein sequence ID" value="RHY21544.1"/>
    <property type="molecule type" value="Genomic_DNA"/>
</dbReference>
<organism evidence="1 2">
    <name type="scientific">Aphanomyces astaci</name>
    <name type="common">Crayfish plague agent</name>
    <dbReference type="NCBI Taxonomy" id="112090"/>
    <lineage>
        <taxon>Eukaryota</taxon>
        <taxon>Sar</taxon>
        <taxon>Stramenopiles</taxon>
        <taxon>Oomycota</taxon>
        <taxon>Saprolegniomycetes</taxon>
        <taxon>Saprolegniales</taxon>
        <taxon>Verrucalvaceae</taxon>
        <taxon>Aphanomyces</taxon>
    </lineage>
</organism>
<gene>
    <name evidence="1" type="ORF">DYB36_002018</name>
</gene>
<protein>
    <submittedName>
        <fullName evidence="1">Uncharacterized protein</fullName>
    </submittedName>
</protein>
<sequence length="317" mass="35620">MPPTFTRKAWWTRGACVAWSIEAHKVRIEFAAVLAAKVVPVSTTKVDVFTMWRYGTRAWMKSIESSTEWPSLRRKVMISSISSMDGRGNLGVPVLHSAEVEASFAALLGEDTPAPALLINITQLVRLTLEFGLPPKYRRHVWWVVSSIVPLVRDTETDTWEHSRNEKRAIYNDVLAAADVCLIDADLDPSTPSLHVLRVVRFYVDHVRPHLRHPSPLDDTNQAFDWVLDEAWVADSVARAVVLVMDDPSDQFWCTLAFLSILDRGTFLYAWNGSTNDLAVGFHALQQPTSVSLQDLHQASPETLELVICRIVATIVH</sequence>